<accession>A0A146KKG4</accession>
<proteinExistence type="predicted"/>
<reference evidence="1" key="1">
    <citation type="submission" date="2015-07" db="EMBL/GenBank/DDBJ databases">
        <title>Adaptation to a free-living lifestyle via gene acquisitions in the diplomonad Trepomonas sp. PC1.</title>
        <authorList>
            <person name="Xu F."/>
            <person name="Jerlstrom-Hultqvist J."/>
            <person name="Kolisko M."/>
            <person name="Simpson A.G.B."/>
            <person name="Roger A.J."/>
            <person name="Svard S.G."/>
            <person name="Andersson J.O."/>
        </authorList>
    </citation>
    <scope>NUCLEOTIDE SEQUENCE</scope>
    <source>
        <strain evidence="1">PC1</strain>
    </source>
</reference>
<feature type="non-terminal residue" evidence="1">
    <location>
        <position position="710"/>
    </location>
</feature>
<name>A0A146KKG4_9EUKA</name>
<gene>
    <name evidence="1" type="ORF">TPC1_10422</name>
</gene>
<feature type="non-terminal residue" evidence="1">
    <location>
        <position position="1"/>
    </location>
</feature>
<dbReference type="AlphaFoldDB" id="A0A146KKG4"/>
<protein>
    <submittedName>
        <fullName evidence="1">Uncharacterized protein</fullName>
    </submittedName>
</protein>
<dbReference type="EMBL" id="GDID01000312">
    <property type="protein sequence ID" value="JAP96294.1"/>
    <property type="molecule type" value="Transcribed_RNA"/>
</dbReference>
<sequence length="710" mass="82223">QPISQKVIDAQITQDPKRRKDSLLYQKRIKQPLPQIKDEEKLKISQKIDEKQLFSDNAFQFQQFTTLLDQIESRVDNRQTAHDEKTQLVIKAADSDSKKALEAAKFFKNAAVEHQNVVQALQTEILQQKSQLQLFETKTKQINSQLDHFELEFELNRDQLQAQLQKIKTMLTECQLLATELGFPVPQQPEALELIQPQMLEQEQIIINNQVKTTQQISLELLLAEQQVLRQHNFMMKQLISDQLKAKAQETKQNLQQTPAEVFQQEFGGSGIAVARELVNLRNKTQALMLREQRFDQNMLLQRNGQDNETLRAVIVGLQNELYFAQQRLEFLQMKGLYQEEDQQSNNQLSQEKILEMANRALQAQDVDLLPEKLGRAVDQALQQALQQAKAAADIKIKVKQAQAPVSQLQQLIEQRNHSFEAMDRVNSEMLSFIQKNSMKLDIEEEMAEFFGQNRVDSQKSAQIIQNAASSDSFNEQALLQQKESQARFDVLLDEILNYQQEISANLQKDNQEKYQDGSGFAEIMEKMISVVQHCRQLHLQISVRDLTVLKLQKLVSQLQTQKNQSDQQVDQLVITRNSLLQSYCKLRSNFDLNQQQIEQLKKISNNPVEMSIQFSLQNNHLELAQQIKQNEQDYTQSVKLYVKDIQLNIKEFGENLTQNLDRIQNGVEQYVKIVNNRKQVASQTDRLRKMWDMGVQAQEAQAQVATKKK</sequence>
<organism evidence="1">
    <name type="scientific">Trepomonas sp. PC1</name>
    <dbReference type="NCBI Taxonomy" id="1076344"/>
    <lineage>
        <taxon>Eukaryota</taxon>
        <taxon>Metamonada</taxon>
        <taxon>Diplomonadida</taxon>
        <taxon>Hexamitidae</taxon>
        <taxon>Hexamitinae</taxon>
        <taxon>Trepomonas</taxon>
    </lineage>
</organism>
<evidence type="ECO:0000313" key="1">
    <source>
        <dbReference type="EMBL" id="JAP96294.1"/>
    </source>
</evidence>